<keyword evidence="5" id="KW-0694">RNA-binding</keyword>
<evidence type="ECO:0000256" key="9">
    <source>
        <dbReference type="SAM" id="MobiDB-lite"/>
    </source>
</evidence>
<evidence type="ECO:0000256" key="3">
    <source>
        <dbReference type="ARBA" id="ARBA00022664"/>
    </source>
</evidence>
<comment type="caution">
    <text evidence="11">The sequence shown here is derived from an EMBL/GenBank/DDBJ whole genome shotgun (WGS) entry which is preliminary data.</text>
</comment>
<dbReference type="InterPro" id="IPR027105">
    <property type="entry name" value="Prp31"/>
</dbReference>
<keyword evidence="7" id="KW-0539">Nucleus</keyword>
<dbReference type="Gene3D" id="1.10.246.90">
    <property type="entry name" value="Nop domain"/>
    <property type="match status" value="1"/>
</dbReference>
<dbReference type="GO" id="GO:0071011">
    <property type="term" value="C:precatalytic spliceosome"/>
    <property type="evidence" value="ECO:0007669"/>
    <property type="project" value="TreeGrafter"/>
</dbReference>
<dbReference type="InterPro" id="IPR042239">
    <property type="entry name" value="Nop_C"/>
</dbReference>
<evidence type="ECO:0000256" key="2">
    <source>
        <dbReference type="ARBA" id="ARBA00005572"/>
    </source>
</evidence>
<evidence type="ECO:0000256" key="6">
    <source>
        <dbReference type="ARBA" id="ARBA00023187"/>
    </source>
</evidence>
<keyword evidence="4" id="KW-0747">Spliceosome</keyword>
<organism evidence="11 12">
    <name type="scientific">Clavispora lusitaniae</name>
    <name type="common">Candida lusitaniae</name>
    <dbReference type="NCBI Taxonomy" id="36911"/>
    <lineage>
        <taxon>Eukaryota</taxon>
        <taxon>Fungi</taxon>
        <taxon>Dikarya</taxon>
        <taxon>Ascomycota</taxon>
        <taxon>Saccharomycotina</taxon>
        <taxon>Pichiomycetes</taxon>
        <taxon>Metschnikowiaceae</taxon>
        <taxon>Clavispora</taxon>
    </lineage>
</organism>
<evidence type="ECO:0000313" key="12">
    <source>
        <dbReference type="Proteomes" id="UP000195602"/>
    </source>
</evidence>
<dbReference type="KEGG" id="clus:A9F13_02g02365"/>
<evidence type="ECO:0000256" key="8">
    <source>
        <dbReference type="ARBA" id="ARBA00023274"/>
    </source>
</evidence>
<dbReference type="InterPro" id="IPR002687">
    <property type="entry name" value="Nop_dom"/>
</dbReference>
<dbReference type="Proteomes" id="UP000195602">
    <property type="component" value="Unassembled WGS sequence"/>
</dbReference>
<comment type="similarity">
    <text evidence="2">Belongs to the PRP31 family.</text>
</comment>
<dbReference type="InterPro" id="IPR036070">
    <property type="entry name" value="Nop_dom_sf"/>
</dbReference>
<evidence type="ECO:0000256" key="4">
    <source>
        <dbReference type="ARBA" id="ARBA00022728"/>
    </source>
</evidence>
<dbReference type="SUPFAM" id="SSF89124">
    <property type="entry name" value="Nop domain"/>
    <property type="match status" value="1"/>
</dbReference>
<dbReference type="PANTHER" id="PTHR13904">
    <property type="entry name" value="PRE-MRNA SPLICING FACTOR PRP31"/>
    <property type="match status" value="1"/>
</dbReference>
<dbReference type="InterPro" id="IPR012976">
    <property type="entry name" value="NOSIC"/>
</dbReference>
<dbReference type="SMART" id="SM00931">
    <property type="entry name" value="NOSIC"/>
    <property type="match status" value="1"/>
</dbReference>
<gene>
    <name evidence="11" type="ORF">A9F13_02g02365</name>
</gene>
<dbReference type="GO" id="GO:0046540">
    <property type="term" value="C:U4/U6 x U5 tri-snRNP complex"/>
    <property type="evidence" value="ECO:0007669"/>
    <property type="project" value="InterPro"/>
</dbReference>
<keyword evidence="6" id="KW-0508">mRNA splicing</keyword>
<evidence type="ECO:0000256" key="1">
    <source>
        <dbReference type="ARBA" id="ARBA00004123"/>
    </source>
</evidence>
<dbReference type="EMBL" id="LYUB02000002">
    <property type="protein sequence ID" value="OVF10424.1"/>
    <property type="molecule type" value="Genomic_DNA"/>
</dbReference>
<feature type="domain" description="Nop" evidence="10">
    <location>
        <begin position="242"/>
        <end position="360"/>
    </location>
</feature>
<dbReference type="PROSITE" id="PS51358">
    <property type="entry name" value="NOP"/>
    <property type="match status" value="1"/>
</dbReference>
<feature type="compositionally biased region" description="Low complexity" evidence="9">
    <location>
        <begin position="20"/>
        <end position="33"/>
    </location>
</feature>
<dbReference type="GO" id="GO:0005687">
    <property type="term" value="C:U4 snRNP"/>
    <property type="evidence" value="ECO:0007669"/>
    <property type="project" value="TreeGrafter"/>
</dbReference>
<comment type="subcellular location">
    <subcellularLocation>
        <location evidence="1">Nucleus</location>
    </subcellularLocation>
</comment>
<dbReference type="AlphaFoldDB" id="A0AA91Q3G7"/>
<protein>
    <submittedName>
        <fullName evidence="11">U4/U6-U5 snRNP complex subunit</fullName>
    </submittedName>
</protein>
<keyword evidence="8" id="KW-0687">Ribonucleoprotein</keyword>
<keyword evidence="3" id="KW-0507">mRNA processing</keyword>
<evidence type="ECO:0000259" key="10">
    <source>
        <dbReference type="PROSITE" id="PS51358"/>
    </source>
</evidence>
<dbReference type="GO" id="GO:0000244">
    <property type="term" value="P:spliceosomal tri-snRNP complex assembly"/>
    <property type="evidence" value="ECO:0007669"/>
    <property type="project" value="InterPro"/>
</dbReference>
<evidence type="ECO:0000256" key="5">
    <source>
        <dbReference type="ARBA" id="ARBA00022884"/>
    </source>
</evidence>
<evidence type="ECO:0000256" key="7">
    <source>
        <dbReference type="ARBA" id="ARBA00023242"/>
    </source>
</evidence>
<dbReference type="Pfam" id="PF09785">
    <property type="entry name" value="Prp31_C"/>
    <property type="match status" value="1"/>
</dbReference>
<dbReference type="PANTHER" id="PTHR13904:SF0">
    <property type="entry name" value="U4_U6 SMALL NUCLEAR RIBONUCLEOPROTEIN PRP31"/>
    <property type="match status" value="1"/>
</dbReference>
<proteinExistence type="inferred from homology"/>
<dbReference type="Gene3D" id="1.10.287.4070">
    <property type="match status" value="1"/>
</dbReference>
<accession>A0AA91Q3G7</accession>
<sequence length="487" mass="53900">MDFEKQLAADFESDSDSFSEAEAPQPAAQPAAPTNTARKPATLAQLLENSHLANVGAKIAQLDVKQVADVEELSSVHALMPQIRKTLARHADSAETDYLELLQAINHNHQSPEYAFLAQLSELPPLVSDEMALLHRYAAVQYRVVFSELESLVPSPVDYCKIVLEIGQDLAGIRAHEPRLRQIVAGDRVLAIVMAALQQFPSSFTLNDQDMAKIAHACTMCLELSSFLDEVAAFISQRLSKFAPNVSALIGPVATSQLLISTGSLKSLALTPSCNLPSFGVRDLSSQTKTHSNFVRATGYLYYCDLVKSLPPEIVKSALRILSGKVVLAARIDLSGSSPQAEMGEKYRLEVQKKIDQLLTPPDQAAVKALPVPKEQKSKKRGGRRFRKMKERFQMSDLRRAQNKMEFGKQEQTVMDTFGEEVGLGMSKQLEGISVNRNTDARISKKMVSRLQQQKERVDLDTIVAVPEKQPEVPWGRIKKRRLADLD</sequence>
<reference evidence="11 12" key="1">
    <citation type="submission" date="2017-04" db="EMBL/GenBank/DDBJ databases">
        <title>Draft genome of the yeast Clavispora lusitaniae type strain CBS 6936.</title>
        <authorList>
            <person name="Durrens P."/>
            <person name="Klopp C."/>
            <person name="Biteau N."/>
            <person name="Fitton-Ouhabi V."/>
            <person name="Dementhon K."/>
            <person name="Accoceberry I."/>
            <person name="Sherman D.J."/>
            <person name="Noel T."/>
        </authorList>
    </citation>
    <scope>NUCLEOTIDE SEQUENCE [LARGE SCALE GENOMIC DNA]</scope>
    <source>
        <strain evidence="11 12">CBS 6936</strain>
    </source>
</reference>
<dbReference type="GO" id="GO:0003723">
    <property type="term" value="F:RNA binding"/>
    <property type="evidence" value="ECO:0007669"/>
    <property type="project" value="UniProtKB-KW"/>
</dbReference>
<evidence type="ECO:0000313" key="11">
    <source>
        <dbReference type="EMBL" id="OVF10424.1"/>
    </source>
</evidence>
<dbReference type="Pfam" id="PF01798">
    <property type="entry name" value="Nop"/>
    <property type="match status" value="1"/>
</dbReference>
<dbReference type="InterPro" id="IPR019175">
    <property type="entry name" value="Prp31_C"/>
</dbReference>
<feature type="region of interest" description="Disordered" evidence="9">
    <location>
        <begin position="1"/>
        <end position="37"/>
    </location>
</feature>
<name>A0AA91Q3G7_CLALS</name>